<dbReference type="Pfam" id="PF00528">
    <property type="entry name" value="BPD_transp_1"/>
    <property type="match status" value="1"/>
</dbReference>
<dbReference type="SUPFAM" id="SSF160964">
    <property type="entry name" value="MalF N-terminal region-like"/>
    <property type="match status" value="1"/>
</dbReference>
<keyword evidence="4 7" id="KW-0812">Transmembrane</keyword>
<dbReference type="InterPro" id="IPR035906">
    <property type="entry name" value="MetI-like_sf"/>
</dbReference>
<keyword evidence="6 7" id="KW-0472">Membrane</keyword>
<evidence type="ECO:0000256" key="3">
    <source>
        <dbReference type="ARBA" id="ARBA00022475"/>
    </source>
</evidence>
<dbReference type="Proteomes" id="UP001566476">
    <property type="component" value="Unassembled WGS sequence"/>
</dbReference>
<evidence type="ECO:0000256" key="2">
    <source>
        <dbReference type="ARBA" id="ARBA00022448"/>
    </source>
</evidence>
<evidence type="ECO:0000256" key="6">
    <source>
        <dbReference type="ARBA" id="ARBA00023136"/>
    </source>
</evidence>
<dbReference type="CDD" id="cd06261">
    <property type="entry name" value="TM_PBP2"/>
    <property type="match status" value="1"/>
</dbReference>
<feature type="transmembrane region" description="Helical" evidence="7">
    <location>
        <begin position="175"/>
        <end position="197"/>
    </location>
</feature>
<evidence type="ECO:0000256" key="4">
    <source>
        <dbReference type="ARBA" id="ARBA00022692"/>
    </source>
</evidence>
<proteinExistence type="inferred from homology"/>
<feature type="domain" description="ABC transmembrane type-1" evidence="9">
    <location>
        <begin position="87"/>
        <end position="299"/>
    </location>
</feature>
<feature type="transmembrane region" description="Helical" evidence="7">
    <location>
        <begin position="281"/>
        <end position="302"/>
    </location>
</feature>
<dbReference type="SUPFAM" id="SSF161098">
    <property type="entry name" value="MetI-like"/>
    <property type="match status" value="1"/>
</dbReference>
<dbReference type="PANTHER" id="PTHR43005">
    <property type="entry name" value="BLR7065 PROTEIN"/>
    <property type="match status" value="1"/>
</dbReference>
<evidence type="ECO:0000259" key="9">
    <source>
        <dbReference type="PROSITE" id="PS50928"/>
    </source>
</evidence>
<dbReference type="InterPro" id="IPR000515">
    <property type="entry name" value="MetI-like"/>
</dbReference>
<evidence type="ECO:0000313" key="11">
    <source>
        <dbReference type="Proteomes" id="UP001566476"/>
    </source>
</evidence>
<name>A0ABV4HWM4_9ACTN</name>
<reference evidence="10 11" key="1">
    <citation type="submission" date="2024-07" db="EMBL/GenBank/DDBJ databases">
        <authorList>
            <person name="Thanompreechachai J."/>
            <person name="Duangmal K."/>
        </authorList>
    </citation>
    <scope>NUCLEOTIDE SEQUENCE [LARGE SCALE GENOMIC DNA]</scope>
    <source>
        <strain evidence="10 11">TBRC 1896</strain>
    </source>
</reference>
<keyword evidence="2 7" id="KW-0813">Transport</keyword>
<feature type="transmembrane region" description="Helical" evidence="7">
    <location>
        <begin position="26"/>
        <end position="48"/>
    </location>
</feature>
<dbReference type="RefSeq" id="WP_370716864.1">
    <property type="nucleotide sequence ID" value="NZ_JBGGTQ010000001.1"/>
</dbReference>
<sequence>MTTTVAPPQAPATRRPPRRRHRGGGAVPYLFIFPPLAFLTVFMFGPLVQQVWISFTNTRLLNPTGGRFVGLENYVRLFTGDALIHSLWVTVSYTAGTVVFGVGIGLVAALAITRPFRGRAVVRGVLLFGWAVPNVAASLIWLWMFNENSGILNRVLSWFGVDAVPWLTSTTWAPVSILLVTVWQVAPFVMLVLLAALQSVPEEVREAARVDGADALSVYRVVTLPHIMPTLRLVSVLMAVWTIRRFEIIYLLTGGGPLDSTSTLVVSLRQTAFEDRDLGGAGAYGVVGLVLALVIAAVQLVLERRAQKGSDA</sequence>
<dbReference type="PROSITE" id="PS50928">
    <property type="entry name" value="ABC_TM1"/>
    <property type="match status" value="1"/>
</dbReference>
<keyword evidence="3" id="KW-1003">Cell membrane</keyword>
<feature type="compositionally biased region" description="Low complexity" evidence="8">
    <location>
        <begin position="1"/>
        <end position="13"/>
    </location>
</feature>
<feature type="transmembrane region" description="Helical" evidence="7">
    <location>
        <begin position="87"/>
        <end position="112"/>
    </location>
</feature>
<comment type="caution">
    <text evidence="10">The sequence shown here is derived from an EMBL/GenBank/DDBJ whole genome shotgun (WGS) entry which is preliminary data.</text>
</comment>
<keyword evidence="5 7" id="KW-1133">Transmembrane helix</keyword>
<dbReference type="Gene3D" id="1.10.3720.10">
    <property type="entry name" value="MetI-like"/>
    <property type="match status" value="1"/>
</dbReference>
<comment type="similarity">
    <text evidence="7">Belongs to the binding-protein-dependent transport system permease family.</text>
</comment>
<accession>A0ABV4HWM4</accession>
<gene>
    <name evidence="10" type="ORF">AB2L28_01025</name>
</gene>
<evidence type="ECO:0000256" key="8">
    <source>
        <dbReference type="SAM" id="MobiDB-lite"/>
    </source>
</evidence>
<dbReference type="PANTHER" id="PTHR43005:SF2">
    <property type="entry name" value="INTEGRAL MEMBRANE SUGAR TRANSPORT PROTEIN"/>
    <property type="match status" value="1"/>
</dbReference>
<evidence type="ECO:0000256" key="5">
    <source>
        <dbReference type="ARBA" id="ARBA00022989"/>
    </source>
</evidence>
<comment type="subcellular location">
    <subcellularLocation>
        <location evidence="1 7">Cell membrane</location>
        <topology evidence="1 7">Multi-pass membrane protein</topology>
    </subcellularLocation>
</comment>
<dbReference type="EMBL" id="JBGGTQ010000001">
    <property type="protein sequence ID" value="MEZ0490819.1"/>
    <property type="molecule type" value="Genomic_DNA"/>
</dbReference>
<evidence type="ECO:0000313" key="10">
    <source>
        <dbReference type="EMBL" id="MEZ0490819.1"/>
    </source>
</evidence>
<keyword evidence="11" id="KW-1185">Reference proteome</keyword>
<evidence type="ECO:0000256" key="1">
    <source>
        <dbReference type="ARBA" id="ARBA00004651"/>
    </source>
</evidence>
<feature type="region of interest" description="Disordered" evidence="8">
    <location>
        <begin position="1"/>
        <end position="21"/>
    </location>
</feature>
<organism evidence="10 11">
    <name type="scientific">Kineococcus mangrovi</name>
    <dbReference type="NCBI Taxonomy" id="1660183"/>
    <lineage>
        <taxon>Bacteria</taxon>
        <taxon>Bacillati</taxon>
        <taxon>Actinomycetota</taxon>
        <taxon>Actinomycetes</taxon>
        <taxon>Kineosporiales</taxon>
        <taxon>Kineosporiaceae</taxon>
        <taxon>Kineococcus</taxon>
    </lineage>
</organism>
<feature type="transmembrane region" description="Helical" evidence="7">
    <location>
        <begin position="124"/>
        <end position="144"/>
    </location>
</feature>
<protein>
    <submittedName>
        <fullName evidence="10">Carbohydrate ABC transporter permease</fullName>
    </submittedName>
</protein>
<evidence type="ECO:0000256" key="7">
    <source>
        <dbReference type="RuleBase" id="RU363032"/>
    </source>
</evidence>